<evidence type="ECO:0000256" key="1">
    <source>
        <dbReference type="SAM" id="MobiDB-lite"/>
    </source>
</evidence>
<reference evidence="2 3" key="1">
    <citation type="submission" date="2019-05" db="EMBL/GenBank/DDBJ databases">
        <title>Another draft genome of Portunus trituberculatus and its Hox gene families provides insights of decapod evolution.</title>
        <authorList>
            <person name="Jeong J.-H."/>
            <person name="Song I."/>
            <person name="Kim S."/>
            <person name="Choi T."/>
            <person name="Kim D."/>
            <person name="Ryu S."/>
            <person name="Kim W."/>
        </authorList>
    </citation>
    <scope>NUCLEOTIDE SEQUENCE [LARGE SCALE GENOMIC DNA]</scope>
    <source>
        <tissue evidence="2">Muscle</tissue>
    </source>
</reference>
<dbReference type="Proteomes" id="UP000324222">
    <property type="component" value="Unassembled WGS sequence"/>
</dbReference>
<protein>
    <submittedName>
        <fullName evidence="2">Uncharacterized protein</fullName>
    </submittedName>
</protein>
<name>A0A5B7GX88_PORTR</name>
<feature type="region of interest" description="Disordered" evidence="1">
    <location>
        <begin position="1"/>
        <end position="59"/>
    </location>
</feature>
<dbReference type="EMBL" id="VSRR010019205">
    <property type="protein sequence ID" value="MPC62005.1"/>
    <property type="molecule type" value="Genomic_DNA"/>
</dbReference>
<feature type="compositionally biased region" description="Acidic residues" evidence="1">
    <location>
        <begin position="234"/>
        <end position="244"/>
    </location>
</feature>
<feature type="region of interest" description="Disordered" evidence="1">
    <location>
        <begin position="280"/>
        <end position="316"/>
    </location>
</feature>
<feature type="compositionally biased region" description="Basic and acidic residues" evidence="1">
    <location>
        <begin position="20"/>
        <end position="36"/>
    </location>
</feature>
<evidence type="ECO:0000313" key="2">
    <source>
        <dbReference type="EMBL" id="MPC62005.1"/>
    </source>
</evidence>
<accession>A0A5B7GX88</accession>
<feature type="compositionally biased region" description="Basic and acidic residues" evidence="1">
    <location>
        <begin position="43"/>
        <end position="57"/>
    </location>
</feature>
<gene>
    <name evidence="2" type="ORF">E2C01_056084</name>
</gene>
<feature type="region of interest" description="Disordered" evidence="1">
    <location>
        <begin position="409"/>
        <end position="467"/>
    </location>
</feature>
<feature type="region of interest" description="Disordered" evidence="1">
    <location>
        <begin position="154"/>
        <end position="176"/>
    </location>
</feature>
<comment type="caution">
    <text evidence="2">The sequence shown here is derived from an EMBL/GenBank/DDBJ whole genome shotgun (WGS) entry which is preliminary data.</text>
</comment>
<proteinExistence type="predicted"/>
<sequence length="467" mass="51947">MAKLLEGGRDRNVRQRLLRRHTEEEPPRPQRREQVKRSTSAGERGRQHGPCKGEDITSCHPSSLAAPLSSLEVRARRLAWSARESVTPTLKQPTEGRPADCVTCPSRQRPKSSGQLVYSLSPAAQTPQVTRKTSEASNDLDEYTCIGTGVEITKREPAAKGGQARQEHHRQRSDSWPEVTWPQIVRRASLTSLGHASYGSKLEVEPYDGLIIQKAPVLTGPSKGETPPPCGHEADEESDAEDNEQTSPARLRGYWAKGGSTFLPFRKLFTKPRQMNEELEVGNSFQQLSQSEREVISRTRRELKQRLSSANRRRGNKDDKMQLSIIVSPPADGDHSSGGEEFRSPFIRTSIPVLPDDQCEGSSQPQEDAYVPPQLLKKGARQSVFRKSSGGRRVMGRGFFRRPRRQEVTTVMSQVSPVPSDHESQPGHNASQGQGGLLQAILTDAETYANSRENRATVSSKVRRGRR</sequence>
<keyword evidence="3" id="KW-1185">Reference proteome</keyword>
<feature type="compositionally biased region" description="Basic and acidic residues" evidence="1">
    <location>
        <begin position="291"/>
        <end position="305"/>
    </location>
</feature>
<feature type="compositionally biased region" description="Basic and acidic residues" evidence="1">
    <location>
        <begin position="1"/>
        <end position="13"/>
    </location>
</feature>
<dbReference type="AlphaFoldDB" id="A0A5B7GX88"/>
<organism evidence="2 3">
    <name type="scientific">Portunus trituberculatus</name>
    <name type="common">Swimming crab</name>
    <name type="synonym">Neptunus trituberculatus</name>
    <dbReference type="NCBI Taxonomy" id="210409"/>
    <lineage>
        <taxon>Eukaryota</taxon>
        <taxon>Metazoa</taxon>
        <taxon>Ecdysozoa</taxon>
        <taxon>Arthropoda</taxon>
        <taxon>Crustacea</taxon>
        <taxon>Multicrustacea</taxon>
        <taxon>Malacostraca</taxon>
        <taxon>Eumalacostraca</taxon>
        <taxon>Eucarida</taxon>
        <taxon>Decapoda</taxon>
        <taxon>Pleocyemata</taxon>
        <taxon>Brachyura</taxon>
        <taxon>Eubrachyura</taxon>
        <taxon>Portunoidea</taxon>
        <taxon>Portunidae</taxon>
        <taxon>Portuninae</taxon>
        <taxon>Portunus</taxon>
    </lineage>
</organism>
<feature type="region of interest" description="Disordered" evidence="1">
    <location>
        <begin position="82"/>
        <end position="116"/>
    </location>
</feature>
<feature type="compositionally biased region" description="Polar residues" evidence="1">
    <location>
        <begin position="448"/>
        <end position="460"/>
    </location>
</feature>
<feature type="region of interest" description="Disordered" evidence="1">
    <location>
        <begin position="218"/>
        <end position="248"/>
    </location>
</feature>
<dbReference type="OrthoDB" id="6380782at2759"/>
<evidence type="ECO:0000313" key="3">
    <source>
        <dbReference type="Proteomes" id="UP000324222"/>
    </source>
</evidence>